<evidence type="ECO:0000313" key="4">
    <source>
        <dbReference type="Proteomes" id="UP000541558"/>
    </source>
</evidence>
<dbReference type="OrthoDB" id="5584477at2759"/>
<protein>
    <recommendedName>
        <fullName evidence="2">Fungal-type protein kinase domain-containing protein</fullName>
    </recommendedName>
</protein>
<reference evidence="3 4" key="1">
    <citation type="journal article" date="2020" name="ISME J.">
        <title>Uncovering the hidden diversity of litter-decomposition mechanisms in mushroom-forming fungi.</title>
        <authorList>
            <person name="Floudas D."/>
            <person name="Bentzer J."/>
            <person name="Ahren D."/>
            <person name="Johansson T."/>
            <person name="Persson P."/>
            <person name="Tunlid A."/>
        </authorList>
    </citation>
    <scope>NUCLEOTIDE SEQUENCE [LARGE SCALE GENOMIC DNA]</scope>
    <source>
        <strain evidence="3 4">CBS 175.51</strain>
    </source>
</reference>
<evidence type="ECO:0000259" key="2">
    <source>
        <dbReference type="Pfam" id="PF17667"/>
    </source>
</evidence>
<evidence type="ECO:0000256" key="1">
    <source>
        <dbReference type="SAM" id="MobiDB-lite"/>
    </source>
</evidence>
<dbReference type="Gene3D" id="1.10.510.10">
    <property type="entry name" value="Transferase(Phosphotransferase) domain 1"/>
    <property type="match status" value="1"/>
</dbReference>
<accession>A0A8H5FLM6</accession>
<dbReference type="Proteomes" id="UP000541558">
    <property type="component" value="Unassembled WGS sequence"/>
</dbReference>
<keyword evidence="4" id="KW-1185">Reference proteome</keyword>
<dbReference type="PANTHER" id="PTHR38248">
    <property type="entry name" value="FUNK1 6"/>
    <property type="match status" value="1"/>
</dbReference>
<sequence>MPASSKEPTLTRSQTRAQPAQQTRRAATQNARTKAKAQPNVGTRSAVASRQRPLTRSVAAANRAQQGPPPTPPKPVSPIPLKPESSTTSTSSDTWSSPAPSRGVSIDEETEDELYPQRQAALSDLHELPTVDGACLQELYRDVASDRRINAFLSKSSLYDSEKRIWVDILQSGSNLKTALIKIVKTIIEELGHSKGVRDVVDTSNIQLPHIDDPTQTSKPDIAIKASGPSFSVPRGTETIGFSNTASVFDVHCDAAVRDRHIDQLAVYNRQIFFHQLNRLFARSLLITETRVRLVHCDRSGGYKTDWLNIHENPATLVRLILGLSSPREAVLGLDTSVQWTVKNGVKVAGTITTLDSCRKRVKYQLVMGEPYFVARAVRGRGTVCWVAKDKAGKRILLKDSWRVDAQVPEYTFLEQARGIKGVARMLAFEDGRVQTKTLRPGNFNFDAPDFYNRTMCRVSMECYGAPLHEFTSQREAIAALRDAIQGHWYLLRAGILHRDVSIDNILHGKPGSDEGHRGVLIDLEMAASTGGTATAETTTENRMGTYLYFSISVLRSGSGERLLLPAPHDYLDDLESFFWILCHLLYGYDGINHPVPDAFSVRSMLGQFEDPERVHATTRKQLYLGGEGPKEYPPPLFWSAACIELCEAFRLYLYPLSSAKGKSRQRPDGELIRQDLYKNAHRHYVDIIALFDAALEKLARPGGEAPRHDGSALNPTPAALAEHVAASEQLPSTPVRDNLKRGPETIFVTPLKRRRLS</sequence>
<dbReference type="AlphaFoldDB" id="A0A8H5FLM6"/>
<feature type="compositionally biased region" description="Low complexity" evidence="1">
    <location>
        <begin position="82"/>
        <end position="97"/>
    </location>
</feature>
<name>A0A8H5FLM6_9AGAR</name>
<feature type="compositionally biased region" description="Low complexity" evidence="1">
    <location>
        <begin position="11"/>
        <end position="32"/>
    </location>
</feature>
<dbReference type="EMBL" id="JAACJK010000002">
    <property type="protein sequence ID" value="KAF5341172.1"/>
    <property type="molecule type" value="Genomic_DNA"/>
</dbReference>
<feature type="domain" description="Fungal-type protein kinase" evidence="2">
    <location>
        <begin position="451"/>
        <end position="584"/>
    </location>
</feature>
<proteinExistence type="predicted"/>
<dbReference type="InterPro" id="IPR011009">
    <property type="entry name" value="Kinase-like_dom_sf"/>
</dbReference>
<comment type="caution">
    <text evidence="3">The sequence shown here is derived from an EMBL/GenBank/DDBJ whole genome shotgun (WGS) entry which is preliminary data.</text>
</comment>
<dbReference type="PANTHER" id="PTHR38248:SF2">
    <property type="entry name" value="FUNK1 11"/>
    <property type="match status" value="1"/>
</dbReference>
<feature type="compositionally biased region" description="Polar residues" evidence="1">
    <location>
        <begin position="40"/>
        <end position="54"/>
    </location>
</feature>
<dbReference type="InterPro" id="IPR040976">
    <property type="entry name" value="Pkinase_fungal"/>
</dbReference>
<evidence type="ECO:0000313" key="3">
    <source>
        <dbReference type="EMBL" id="KAF5341172.1"/>
    </source>
</evidence>
<feature type="compositionally biased region" description="Pro residues" evidence="1">
    <location>
        <begin position="67"/>
        <end position="81"/>
    </location>
</feature>
<dbReference type="Pfam" id="PF17667">
    <property type="entry name" value="Pkinase_fungal"/>
    <property type="match status" value="2"/>
</dbReference>
<gene>
    <name evidence="3" type="ORF">D9611_006064</name>
</gene>
<feature type="domain" description="Fungal-type protein kinase" evidence="2">
    <location>
        <begin position="238"/>
        <end position="431"/>
    </location>
</feature>
<organism evidence="3 4">
    <name type="scientific">Ephemerocybe angulata</name>
    <dbReference type="NCBI Taxonomy" id="980116"/>
    <lineage>
        <taxon>Eukaryota</taxon>
        <taxon>Fungi</taxon>
        <taxon>Dikarya</taxon>
        <taxon>Basidiomycota</taxon>
        <taxon>Agaricomycotina</taxon>
        <taxon>Agaricomycetes</taxon>
        <taxon>Agaricomycetidae</taxon>
        <taxon>Agaricales</taxon>
        <taxon>Agaricineae</taxon>
        <taxon>Psathyrellaceae</taxon>
        <taxon>Ephemerocybe</taxon>
    </lineage>
</organism>
<feature type="region of interest" description="Disordered" evidence="1">
    <location>
        <begin position="1"/>
        <end position="110"/>
    </location>
</feature>
<dbReference type="SUPFAM" id="SSF56112">
    <property type="entry name" value="Protein kinase-like (PK-like)"/>
    <property type="match status" value="1"/>
</dbReference>
<feature type="compositionally biased region" description="Polar residues" evidence="1">
    <location>
        <begin position="1"/>
        <end position="10"/>
    </location>
</feature>